<evidence type="ECO:0000256" key="4">
    <source>
        <dbReference type="ARBA" id="ARBA00022695"/>
    </source>
</evidence>
<keyword evidence="4" id="KW-0548">Nucleotidyltransferase</keyword>
<evidence type="ECO:0000313" key="11">
    <source>
        <dbReference type="Proteomes" id="UP000266622"/>
    </source>
</evidence>
<reference evidence="10 11" key="1">
    <citation type="journal article" date="2018" name="Syst. Appl. Microbiol.">
        <title>A new symbiotic nanoarchaeote (Candidatus Nanoclepta minutus) and its host (Zestosphaera tikiterensis gen. nov., sp. nov.) from a New Zealand hot spring.</title>
        <authorList>
            <person name="St John E."/>
            <person name="Liu Y."/>
            <person name="Podar M."/>
            <person name="Stott M.B."/>
            <person name="Meneghin J."/>
            <person name="Chen Z."/>
            <person name="Lagutin K."/>
            <person name="Mitchell K."/>
            <person name="Reysenbach A.L."/>
        </authorList>
    </citation>
    <scope>NUCLEOTIDE SEQUENCE [LARGE SCALE GENOMIC DNA]</scope>
    <source>
        <strain evidence="10">NZ3</strain>
    </source>
</reference>
<organism evidence="10 11">
    <name type="scientific">Candidatus Nanoclepta minutus</name>
    <dbReference type="NCBI Taxonomy" id="1940235"/>
    <lineage>
        <taxon>Archaea</taxon>
        <taxon>Nanobdellota</taxon>
        <taxon>Candidatus Nanoclepta</taxon>
    </lineage>
</organism>
<accession>A0A397WNX6</accession>
<dbReference type="InterPro" id="IPR007644">
    <property type="entry name" value="RNA_pol_bsu_protrusion"/>
</dbReference>
<dbReference type="GO" id="GO:0032549">
    <property type="term" value="F:ribonucleoside binding"/>
    <property type="evidence" value="ECO:0007669"/>
    <property type="project" value="InterPro"/>
</dbReference>
<dbReference type="GO" id="GO:0006351">
    <property type="term" value="P:DNA-templated transcription"/>
    <property type="evidence" value="ECO:0007669"/>
    <property type="project" value="InterPro"/>
</dbReference>
<protein>
    <recommendedName>
        <fullName evidence="1">DNA-directed RNA polymerase</fullName>
        <ecNumber evidence="1">2.7.7.6</ecNumber>
    </recommendedName>
</protein>
<keyword evidence="2" id="KW-0240">DNA-directed RNA polymerase</keyword>
<dbReference type="GO" id="GO:0000428">
    <property type="term" value="C:DNA-directed RNA polymerase complex"/>
    <property type="evidence" value="ECO:0007669"/>
    <property type="project" value="UniProtKB-KW"/>
</dbReference>
<dbReference type="Pfam" id="PF04561">
    <property type="entry name" value="RNA_pol_Rpb2_2"/>
    <property type="match status" value="1"/>
</dbReference>
<dbReference type="PANTHER" id="PTHR20856">
    <property type="entry name" value="DNA-DIRECTED RNA POLYMERASE I SUBUNIT 2"/>
    <property type="match status" value="1"/>
</dbReference>
<name>A0A397WNX6_9ARCH</name>
<dbReference type="AlphaFoldDB" id="A0A397WNX6"/>
<dbReference type="InterPro" id="IPR007642">
    <property type="entry name" value="RNA_pol_Rpb2_2"/>
</dbReference>
<dbReference type="Proteomes" id="UP000266622">
    <property type="component" value="Unassembled WGS sequence"/>
</dbReference>
<evidence type="ECO:0000259" key="8">
    <source>
        <dbReference type="Pfam" id="PF04563"/>
    </source>
</evidence>
<feature type="domain" description="RNA polymerase Rpb2" evidence="9">
    <location>
        <begin position="409"/>
        <end position="473"/>
    </location>
</feature>
<proteinExistence type="inferred from homology"/>
<feature type="domain" description="RNA polymerase beta subunit protrusion" evidence="8">
    <location>
        <begin position="21"/>
        <end position="385"/>
    </location>
</feature>
<evidence type="ECO:0000259" key="9">
    <source>
        <dbReference type="Pfam" id="PF04565"/>
    </source>
</evidence>
<evidence type="ECO:0000256" key="5">
    <source>
        <dbReference type="ARBA" id="ARBA00023163"/>
    </source>
</evidence>
<dbReference type="SUPFAM" id="SSF64484">
    <property type="entry name" value="beta and beta-prime subunits of DNA dependent RNA-polymerase"/>
    <property type="match status" value="1"/>
</dbReference>
<evidence type="ECO:0000313" key="10">
    <source>
        <dbReference type="EMBL" id="RIB35601.1"/>
    </source>
</evidence>
<dbReference type="GO" id="GO:0003677">
    <property type="term" value="F:DNA binding"/>
    <property type="evidence" value="ECO:0007669"/>
    <property type="project" value="InterPro"/>
</dbReference>
<dbReference type="NCBIfam" id="NF007175">
    <property type="entry name" value="PRK09606.1"/>
    <property type="match status" value="1"/>
</dbReference>
<dbReference type="InterPro" id="IPR037034">
    <property type="entry name" value="RNA_pol_Rpb2_2_sf"/>
</dbReference>
<dbReference type="InterPro" id="IPR007645">
    <property type="entry name" value="RNA_pol_Rpb2_3"/>
</dbReference>
<keyword evidence="3" id="KW-0808">Transferase</keyword>
<dbReference type="Gene3D" id="3.90.1110.10">
    <property type="entry name" value="RNA polymerase Rpb2, domain 2"/>
    <property type="match status" value="1"/>
</dbReference>
<comment type="caution">
    <text evidence="10">The sequence shown here is derived from an EMBL/GenBank/DDBJ whole genome shotgun (WGS) entry which is preliminary data.</text>
</comment>
<dbReference type="Gene3D" id="3.90.1100.10">
    <property type="match status" value="1"/>
</dbReference>
<evidence type="ECO:0000256" key="1">
    <source>
        <dbReference type="ARBA" id="ARBA00012418"/>
    </source>
</evidence>
<evidence type="ECO:0000256" key="3">
    <source>
        <dbReference type="ARBA" id="ARBA00022679"/>
    </source>
</evidence>
<gene>
    <name evidence="10" type="ORF">BXU00_00655</name>
</gene>
<feature type="domain" description="RNA polymerase Rpb2" evidence="7">
    <location>
        <begin position="207"/>
        <end position="341"/>
    </location>
</feature>
<dbReference type="EMBL" id="MWMI01000001">
    <property type="protein sequence ID" value="RIB35601.1"/>
    <property type="molecule type" value="Genomic_DNA"/>
</dbReference>
<dbReference type="InterPro" id="IPR015712">
    <property type="entry name" value="DNA-dir_RNA_pol_su2"/>
</dbReference>
<dbReference type="GO" id="GO:0003899">
    <property type="term" value="F:DNA-directed RNA polymerase activity"/>
    <property type="evidence" value="ECO:0007669"/>
    <property type="project" value="UniProtKB-EC"/>
</dbReference>
<evidence type="ECO:0000256" key="2">
    <source>
        <dbReference type="ARBA" id="ARBA00022478"/>
    </source>
</evidence>
<evidence type="ECO:0000256" key="6">
    <source>
        <dbReference type="RuleBase" id="RU000434"/>
    </source>
</evidence>
<keyword evidence="5" id="KW-0804">Transcription</keyword>
<dbReference type="Pfam" id="PF04565">
    <property type="entry name" value="RNA_pol_Rpb2_3"/>
    <property type="match status" value="1"/>
</dbReference>
<dbReference type="Pfam" id="PF04563">
    <property type="entry name" value="RNA_pol_Rpb2_1"/>
    <property type="match status" value="1"/>
</dbReference>
<dbReference type="EC" id="2.7.7.6" evidence="1"/>
<comment type="similarity">
    <text evidence="6">Belongs to the RNA polymerase beta chain family.</text>
</comment>
<sequence>MNLYDKYVLLYRYYEENNILETLLKSFNYFASEEITKIVREIGEVSPRLTPPGITEVKLKFERAWLGKADYTEREGISRVIYPNEARIRNITYSGPVYLEFSVYEDGSSKGKYVVNIGRLPIMVRSKYCNTYGLSEEELVEVGEDPNDPGGYFIINGTERVLVLSEELSTNRFYVQMENTSVKARGFLLAESLTAQYPHIIDLMKDGLLYLSFERYKRVPLILVIKALGLEKDAEIARFINEEDNFEETYINLLEFADVTTQKDALLKLANRLRLTGSDEIKIEKMKGILETKLLPNIGMGNSYNLLKAYNLCKMARKLLLLVHRKIDEDVKDHFMNKIVRTPGELMRELFRVIVRTVINDAMYQYDRLVRRGRIPQYTSIFRSKIFTERFESAMGTGVWTRERMGVSQTLDRTNKLSVLSHLTRVWSSIEGEAELLEARMVHGTHWGRLDPIETPEGKNTGLRKNLAIFSKISFEEYDKEEIIEVLRRIGLKIVS</sequence>
<evidence type="ECO:0000259" key="7">
    <source>
        <dbReference type="Pfam" id="PF04561"/>
    </source>
</evidence>